<name>A0A0K2WK26_ANEMI</name>
<organism evidence="1 2">
    <name type="scientific">Aneurinibacillus migulanus</name>
    <name type="common">Bacillus migulanus</name>
    <dbReference type="NCBI Taxonomy" id="47500"/>
    <lineage>
        <taxon>Bacteria</taxon>
        <taxon>Bacillati</taxon>
        <taxon>Bacillota</taxon>
        <taxon>Bacilli</taxon>
        <taxon>Bacillales</taxon>
        <taxon>Paenibacillaceae</taxon>
        <taxon>Aneurinibacillus group</taxon>
        <taxon>Aneurinibacillus</taxon>
    </lineage>
</organism>
<evidence type="ECO:0000313" key="1">
    <source>
        <dbReference type="EMBL" id="SDJ87448.1"/>
    </source>
</evidence>
<dbReference type="EMBL" id="FNED01000031">
    <property type="protein sequence ID" value="SDJ87448.1"/>
    <property type="molecule type" value="Genomic_DNA"/>
</dbReference>
<dbReference type="Proteomes" id="UP000182836">
    <property type="component" value="Unassembled WGS sequence"/>
</dbReference>
<protein>
    <submittedName>
        <fullName evidence="1">Uncharacterized protein</fullName>
    </submittedName>
</protein>
<proteinExistence type="predicted"/>
<gene>
    <name evidence="1" type="ORF">SAMN04487909_1317</name>
</gene>
<dbReference type="PATRIC" id="fig|47500.12.peg.800"/>
<dbReference type="AlphaFoldDB" id="A0A0K2WK26"/>
<accession>A0A0K2WK26</accession>
<sequence length="224" mass="24669">MSQQYSVVFVNNSTNLGDVCVFQKDPNIGVANVQSLAWFTKTTHPNTRAVFKWNIDYSFVWAETGELVPGVQFIASEVLNADLTQNNAVNLSYVSNAYTFTKQKTEQPLGSLLIHQDANIPLKQASVGIGMSGNGTFAVQAQPNLDLTFTPHPKYYISFGTFTEGEVLDIAQMTKFAELKFDPGVYSITAILNADNTWTVKSTNQANEEFVAARANNPTAQRLL</sequence>
<evidence type="ECO:0000313" key="2">
    <source>
        <dbReference type="Proteomes" id="UP000182836"/>
    </source>
</evidence>
<reference evidence="1 2" key="1">
    <citation type="submission" date="2016-10" db="EMBL/GenBank/DDBJ databases">
        <authorList>
            <person name="de Groot N.N."/>
        </authorList>
    </citation>
    <scope>NUCLEOTIDE SEQUENCE [LARGE SCALE GENOMIC DNA]</scope>
    <source>
        <strain evidence="1 2">DSM 2895</strain>
    </source>
</reference>
<dbReference type="RefSeq" id="WP_043065686.1">
    <property type="nucleotide sequence ID" value="NZ_BJOA01000093.1"/>
</dbReference>